<evidence type="ECO:0000313" key="3">
    <source>
        <dbReference type="Proteomes" id="UP000243342"/>
    </source>
</evidence>
<dbReference type="Proteomes" id="UP000243342">
    <property type="component" value="Unassembled WGS sequence"/>
</dbReference>
<protein>
    <submittedName>
        <fullName evidence="2">Uncharacterized protein</fullName>
    </submittedName>
</protein>
<comment type="caution">
    <text evidence="2">The sequence shown here is derived from an EMBL/GenBank/DDBJ whole genome shotgun (WGS) entry which is preliminary data.</text>
</comment>
<proteinExistence type="predicted"/>
<dbReference type="EMBL" id="MLCF01000113">
    <property type="protein sequence ID" value="OIV36109.1"/>
    <property type="molecule type" value="Genomic_DNA"/>
</dbReference>
<organism evidence="2 3">
    <name type="scientific">Mangrovactinospora gilvigrisea</name>
    <dbReference type="NCBI Taxonomy" id="1428644"/>
    <lineage>
        <taxon>Bacteria</taxon>
        <taxon>Bacillati</taxon>
        <taxon>Actinomycetota</taxon>
        <taxon>Actinomycetes</taxon>
        <taxon>Kitasatosporales</taxon>
        <taxon>Streptomycetaceae</taxon>
        <taxon>Mangrovactinospora</taxon>
    </lineage>
</organism>
<accession>A0A1J7BBZ1</accession>
<reference evidence="2 3" key="1">
    <citation type="submission" date="2016-10" db="EMBL/GenBank/DDBJ databases">
        <title>Genome sequence of Streptomyces gilvigriseus MUSC 26.</title>
        <authorList>
            <person name="Lee L.-H."/>
            <person name="Ser H.-L."/>
        </authorList>
    </citation>
    <scope>NUCLEOTIDE SEQUENCE [LARGE SCALE GENOMIC DNA]</scope>
    <source>
        <strain evidence="2 3">MUSC 26</strain>
    </source>
</reference>
<gene>
    <name evidence="2" type="ORF">BIV57_17890</name>
</gene>
<evidence type="ECO:0000256" key="1">
    <source>
        <dbReference type="SAM" id="MobiDB-lite"/>
    </source>
</evidence>
<dbReference type="AlphaFoldDB" id="A0A1J7BBZ1"/>
<name>A0A1J7BBZ1_9ACTN</name>
<feature type="compositionally biased region" description="Basic and acidic residues" evidence="1">
    <location>
        <begin position="24"/>
        <end position="35"/>
    </location>
</feature>
<feature type="region of interest" description="Disordered" evidence="1">
    <location>
        <begin position="17"/>
        <end position="46"/>
    </location>
</feature>
<keyword evidence="3" id="KW-1185">Reference proteome</keyword>
<dbReference type="RefSeq" id="WP_071657905.1">
    <property type="nucleotide sequence ID" value="NZ_MLCF01000113.1"/>
</dbReference>
<sequence>MSMLTLNDLGPALVAARTNPQHTAEARNLDDRDTRNGVNQGVPREHAADLTIVPTPGRLTVTATRANVPTYTITEQGDDFMVTISEGYALPGNRPALTFPRDTSANDFAINFLRKSLL</sequence>
<evidence type="ECO:0000313" key="2">
    <source>
        <dbReference type="EMBL" id="OIV36109.1"/>
    </source>
</evidence>